<name>A0A239AJ47_9ACTN</name>
<dbReference type="SUPFAM" id="SSF56563">
    <property type="entry name" value="Major capsid protein gp5"/>
    <property type="match status" value="1"/>
</dbReference>
<evidence type="ECO:0000313" key="1">
    <source>
        <dbReference type="EMBL" id="SNR95401.1"/>
    </source>
</evidence>
<dbReference type="Proteomes" id="UP000198403">
    <property type="component" value="Unassembled WGS sequence"/>
</dbReference>
<organism evidence="1 2">
    <name type="scientific">Blastococcus mobilis</name>
    <dbReference type="NCBI Taxonomy" id="1938746"/>
    <lineage>
        <taxon>Bacteria</taxon>
        <taxon>Bacillati</taxon>
        <taxon>Actinomycetota</taxon>
        <taxon>Actinomycetes</taxon>
        <taxon>Geodermatophilales</taxon>
        <taxon>Geodermatophilaceae</taxon>
        <taxon>Blastococcus</taxon>
    </lineage>
</organism>
<accession>A0A239AJ47</accession>
<protein>
    <recommendedName>
        <fullName evidence="3">HK97 family phage major capsid protein</fullName>
    </recommendedName>
</protein>
<proteinExistence type="predicted"/>
<dbReference type="RefSeq" id="WP_089338946.1">
    <property type="nucleotide sequence ID" value="NZ_FZNO01000046.1"/>
</dbReference>
<dbReference type="AlphaFoldDB" id="A0A239AJ47"/>
<dbReference type="Gene3D" id="3.30.2320.10">
    <property type="entry name" value="hypothetical protein PF0899 domain"/>
    <property type="match status" value="1"/>
</dbReference>
<keyword evidence="2" id="KW-1185">Reference proteome</keyword>
<evidence type="ECO:0000313" key="2">
    <source>
        <dbReference type="Proteomes" id="UP000198403"/>
    </source>
</evidence>
<sequence length="374" mass="39126">MGRNLPYAIADELDAADRTVTEALRAGRKLTADEKAHIQRVLTAASEAKADAALADEIDAMRHASASGGAAGAGRTDGLGAKLLRAGLHLKRNPSVTIDGFDALVGRKAPTIPAADDISAVAPTSVAPLGRDARLLWPNMDRRPVEPGTTAVDDFRQSGSRTVTGSVERSSVAAVTEKASLDVTVTAVTEPLKQAAILVREIPNVLLEGERLWLDFFDQEARFQIDRALDAHVLAQILAASPPFGNTGTGLVAQIRQGVAAMRGAGASPNLLVVDGDDAASLDLSEDAAGGLIFPVRDTGSASPVWGLRVVEVAGATDPMILDTRQLGPLYIGALRVDLDPFTGFSRNTTTLRAEVGVLQHVRAAYAARRIAAA</sequence>
<dbReference type="EMBL" id="FZNO01000046">
    <property type="protein sequence ID" value="SNR95401.1"/>
    <property type="molecule type" value="Genomic_DNA"/>
</dbReference>
<dbReference type="OrthoDB" id="8444243at2"/>
<reference evidence="1 2" key="1">
    <citation type="submission" date="2017-06" db="EMBL/GenBank/DDBJ databases">
        <authorList>
            <person name="Kim H.J."/>
            <person name="Triplett B.A."/>
        </authorList>
    </citation>
    <scope>NUCLEOTIDE SEQUENCE [LARGE SCALE GENOMIC DNA]</scope>
    <source>
        <strain evidence="1 2">DSM 44272</strain>
    </source>
</reference>
<evidence type="ECO:0008006" key="3">
    <source>
        <dbReference type="Google" id="ProtNLM"/>
    </source>
</evidence>
<dbReference type="Gene3D" id="3.30.2400.10">
    <property type="entry name" value="Major capsid protein gp5"/>
    <property type="match status" value="1"/>
</dbReference>
<gene>
    <name evidence="1" type="ORF">SAMN06272737_14610</name>
</gene>